<feature type="domain" description="Lipoyl-binding" evidence="10">
    <location>
        <begin position="80"/>
        <end position="156"/>
    </location>
</feature>
<evidence type="ECO:0000313" key="12">
    <source>
        <dbReference type="Proteomes" id="UP000239907"/>
    </source>
</evidence>
<proteinExistence type="predicted"/>
<keyword evidence="4 9" id="KW-0444">Lipid biosynthesis</keyword>
<keyword evidence="8 9" id="KW-0092">Biotin</keyword>
<dbReference type="Pfam" id="PF00364">
    <property type="entry name" value="Biotin_lipoyl"/>
    <property type="match status" value="1"/>
</dbReference>
<dbReference type="InterPro" id="IPR050709">
    <property type="entry name" value="Biotin_Carboxyl_Carrier/Decarb"/>
</dbReference>
<dbReference type="InterPro" id="IPR001249">
    <property type="entry name" value="AcCoA_biotinCC"/>
</dbReference>
<dbReference type="GO" id="GO:0003989">
    <property type="term" value="F:acetyl-CoA carboxylase activity"/>
    <property type="evidence" value="ECO:0007669"/>
    <property type="project" value="InterPro"/>
</dbReference>
<evidence type="ECO:0000256" key="7">
    <source>
        <dbReference type="ARBA" id="ARBA00023160"/>
    </source>
</evidence>
<keyword evidence="6 9" id="KW-0443">Lipid metabolism</keyword>
<evidence type="ECO:0000256" key="1">
    <source>
        <dbReference type="ARBA" id="ARBA00003761"/>
    </source>
</evidence>
<evidence type="ECO:0000256" key="9">
    <source>
        <dbReference type="RuleBase" id="RU364072"/>
    </source>
</evidence>
<evidence type="ECO:0000313" key="11">
    <source>
        <dbReference type="EMBL" id="PQJ28457.1"/>
    </source>
</evidence>
<evidence type="ECO:0000256" key="2">
    <source>
        <dbReference type="ARBA" id="ARBA00005194"/>
    </source>
</evidence>
<dbReference type="PANTHER" id="PTHR45266:SF3">
    <property type="entry name" value="OXALOACETATE DECARBOXYLASE ALPHA CHAIN"/>
    <property type="match status" value="1"/>
</dbReference>
<keyword evidence="5 9" id="KW-0276">Fatty acid metabolism</keyword>
<dbReference type="SUPFAM" id="SSF51230">
    <property type="entry name" value="Single hybrid motif"/>
    <property type="match status" value="1"/>
</dbReference>
<dbReference type="GO" id="GO:0006633">
    <property type="term" value="P:fatty acid biosynthetic process"/>
    <property type="evidence" value="ECO:0007669"/>
    <property type="project" value="UniProtKB-UniPathway"/>
</dbReference>
<evidence type="ECO:0000256" key="8">
    <source>
        <dbReference type="ARBA" id="ARBA00023267"/>
    </source>
</evidence>
<evidence type="ECO:0000259" key="10">
    <source>
        <dbReference type="PROSITE" id="PS50968"/>
    </source>
</evidence>
<dbReference type="UniPathway" id="UPA00094"/>
<accession>A0A2S7U1S2</accession>
<dbReference type="Gene3D" id="2.40.50.100">
    <property type="match status" value="1"/>
</dbReference>
<evidence type="ECO:0000256" key="4">
    <source>
        <dbReference type="ARBA" id="ARBA00022516"/>
    </source>
</evidence>
<organism evidence="11 12">
    <name type="scientific">Rubritalea profundi</name>
    <dbReference type="NCBI Taxonomy" id="1658618"/>
    <lineage>
        <taxon>Bacteria</taxon>
        <taxon>Pseudomonadati</taxon>
        <taxon>Verrucomicrobiota</taxon>
        <taxon>Verrucomicrobiia</taxon>
        <taxon>Verrucomicrobiales</taxon>
        <taxon>Rubritaleaceae</taxon>
        <taxon>Rubritalea</taxon>
    </lineage>
</organism>
<dbReference type="CDD" id="cd06850">
    <property type="entry name" value="biotinyl_domain"/>
    <property type="match status" value="1"/>
</dbReference>
<keyword evidence="7 9" id="KW-0275">Fatty acid biosynthesis</keyword>
<dbReference type="InterPro" id="IPR011053">
    <property type="entry name" value="Single_hybrid_motif"/>
</dbReference>
<dbReference type="RefSeq" id="WP_105042959.1">
    <property type="nucleotide sequence ID" value="NZ_MQWA01000001.1"/>
</dbReference>
<dbReference type="OrthoDB" id="9811735at2"/>
<dbReference type="PROSITE" id="PS00188">
    <property type="entry name" value="BIOTIN"/>
    <property type="match status" value="1"/>
</dbReference>
<name>A0A2S7U1S2_9BACT</name>
<dbReference type="GO" id="GO:0009317">
    <property type="term" value="C:acetyl-CoA carboxylase complex"/>
    <property type="evidence" value="ECO:0007669"/>
    <property type="project" value="InterPro"/>
</dbReference>
<dbReference type="PRINTS" id="PR01071">
    <property type="entry name" value="ACOABIOTINCC"/>
</dbReference>
<dbReference type="EMBL" id="MQWA01000001">
    <property type="protein sequence ID" value="PQJ28457.1"/>
    <property type="molecule type" value="Genomic_DNA"/>
</dbReference>
<protein>
    <recommendedName>
        <fullName evidence="3 9">Biotin carboxyl carrier protein of acetyl-CoA carboxylase</fullName>
    </recommendedName>
</protein>
<comment type="caution">
    <text evidence="11">The sequence shown here is derived from an EMBL/GenBank/DDBJ whole genome shotgun (WGS) entry which is preliminary data.</text>
</comment>
<evidence type="ECO:0000256" key="6">
    <source>
        <dbReference type="ARBA" id="ARBA00023098"/>
    </source>
</evidence>
<comment type="function">
    <text evidence="1 9">This protein is a component of the acetyl coenzyme A carboxylase complex; first, biotin carboxylase catalyzes the carboxylation of the carrier protein and then the transcarboxylase transfers the carboxyl group to form malonyl-CoA.</text>
</comment>
<comment type="pathway">
    <text evidence="2 9">Lipid metabolism; fatty acid biosynthesis.</text>
</comment>
<dbReference type="NCBIfam" id="TIGR00531">
    <property type="entry name" value="BCCP"/>
    <property type="match status" value="1"/>
</dbReference>
<dbReference type="Proteomes" id="UP000239907">
    <property type="component" value="Unassembled WGS sequence"/>
</dbReference>
<dbReference type="PROSITE" id="PS50968">
    <property type="entry name" value="BIOTINYL_LIPOYL"/>
    <property type="match status" value="1"/>
</dbReference>
<keyword evidence="12" id="KW-1185">Reference proteome</keyword>
<dbReference type="InterPro" id="IPR000089">
    <property type="entry name" value="Biotin_lipoyl"/>
</dbReference>
<dbReference type="InterPro" id="IPR001882">
    <property type="entry name" value="Biotin_BS"/>
</dbReference>
<gene>
    <name evidence="11" type="ORF">BSZ32_07995</name>
</gene>
<sequence length="156" mass="16591">MDHNEIRKIVELMDEHDLSYFHIEKEDFNLKLKKGLDTESIQAAFASMPAPQYATAPAPVAQAAPVAASAPAEAAAAPAGKTIDSPMVGTFYCKPSPDSPNFVEVGDTISEGQTICIIEAMKVMNEIKAETSGTVTSINVDEATPVQFGDALFTLS</sequence>
<evidence type="ECO:0000256" key="5">
    <source>
        <dbReference type="ARBA" id="ARBA00022832"/>
    </source>
</evidence>
<evidence type="ECO:0000256" key="3">
    <source>
        <dbReference type="ARBA" id="ARBA00017562"/>
    </source>
</evidence>
<dbReference type="PANTHER" id="PTHR45266">
    <property type="entry name" value="OXALOACETATE DECARBOXYLASE ALPHA CHAIN"/>
    <property type="match status" value="1"/>
</dbReference>
<dbReference type="AlphaFoldDB" id="A0A2S7U1S2"/>
<dbReference type="FunFam" id="2.40.50.100:FF:000003">
    <property type="entry name" value="Acetyl-CoA carboxylase biotin carboxyl carrier protein"/>
    <property type="match status" value="1"/>
</dbReference>
<reference evidence="11 12" key="1">
    <citation type="submission" date="2016-12" db="EMBL/GenBank/DDBJ databases">
        <title>Study of bacterial adaptation to deep sea.</title>
        <authorList>
            <person name="Song J."/>
            <person name="Yoshizawa S."/>
            <person name="Kogure K."/>
        </authorList>
    </citation>
    <scope>NUCLEOTIDE SEQUENCE [LARGE SCALE GENOMIC DNA]</scope>
    <source>
        <strain evidence="11 12">SAORIC-165</strain>
    </source>
</reference>